<keyword evidence="2" id="KW-1185">Reference proteome</keyword>
<organism evidence="1 2">
    <name type="scientific">Rhizopogon vesiculosus</name>
    <dbReference type="NCBI Taxonomy" id="180088"/>
    <lineage>
        <taxon>Eukaryota</taxon>
        <taxon>Fungi</taxon>
        <taxon>Dikarya</taxon>
        <taxon>Basidiomycota</taxon>
        <taxon>Agaricomycotina</taxon>
        <taxon>Agaricomycetes</taxon>
        <taxon>Agaricomycetidae</taxon>
        <taxon>Boletales</taxon>
        <taxon>Suillineae</taxon>
        <taxon>Rhizopogonaceae</taxon>
        <taxon>Rhizopogon</taxon>
    </lineage>
</organism>
<reference evidence="1 2" key="1">
    <citation type="submission" date="2016-03" db="EMBL/GenBank/DDBJ databases">
        <title>Comparative genomics of the ectomycorrhizal sister species Rhizopogon vinicolor and Rhizopogon vesiculosus (Basidiomycota: Boletales) reveals a divergence of the mating type B locus.</title>
        <authorList>
            <person name="Mujic A.B."/>
            <person name="Kuo A."/>
            <person name="Tritt A."/>
            <person name="Lipzen A."/>
            <person name="Chen C."/>
            <person name="Johnson J."/>
            <person name="Sharma A."/>
            <person name="Barry K."/>
            <person name="Grigoriev I.V."/>
            <person name="Spatafora J.W."/>
        </authorList>
    </citation>
    <scope>NUCLEOTIDE SEQUENCE [LARGE SCALE GENOMIC DNA]</scope>
    <source>
        <strain evidence="1 2">AM-OR11-056</strain>
    </source>
</reference>
<comment type="caution">
    <text evidence="1">The sequence shown here is derived from an EMBL/GenBank/DDBJ whole genome shotgun (WGS) entry which is preliminary data.</text>
</comment>
<dbReference type="OrthoDB" id="10458815at2759"/>
<dbReference type="Proteomes" id="UP000183567">
    <property type="component" value="Unassembled WGS sequence"/>
</dbReference>
<protein>
    <submittedName>
        <fullName evidence="1">Uncharacterized protein</fullName>
    </submittedName>
</protein>
<sequence>MLIDFIDEVSLQVLPASEKVVGPCDLDCPRTEAQEVPQVAAADIDEVELGRRYVESTDDSDVSRSFEFDVSAFSTFESLLSSSPSFVGLGLSPCDELDTPRCVASSMDDADISQSFELNASMVGAFESLLSFSPSLVELCSVPCDELDTPRCIASSMDDAD</sequence>
<proteinExistence type="predicted"/>
<evidence type="ECO:0000313" key="1">
    <source>
        <dbReference type="EMBL" id="OJA08755.1"/>
    </source>
</evidence>
<dbReference type="EMBL" id="LVVM01006202">
    <property type="protein sequence ID" value="OJA08755.1"/>
    <property type="molecule type" value="Genomic_DNA"/>
</dbReference>
<dbReference type="AlphaFoldDB" id="A0A1J8PLR0"/>
<accession>A0A1J8PLR0</accession>
<feature type="non-terminal residue" evidence="1">
    <location>
        <position position="161"/>
    </location>
</feature>
<gene>
    <name evidence="1" type="ORF">AZE42_13869</name>
</gene>
<evidence type="ECO:0000313" key="2">
    <source>
        <dbReference type="Proteomes" id="UP000183567"/>
    </source>
</evidence>
<name>A0A1J8PLR0_9AGAM</name>